<evidence type="ECO:0000313" key="2">
    <source>
        <dbReference type="Proteomes" id="UP001558652"/>
    </source>
</evidence>
<evidence type="ECO:0000313" key="1">
    <source>
        <dbReference type="EMBL" id="KAL1117604.1"/>
    </source>
</evidence>
<organism evidence="1 2">
    <name type="scientific">Ranatra chinensis</name>
    <dbReference type="NCBI Taxonomy" id="642074"/>
    <lineage>
        <taxon>Eukaryota</taxon>
        <taxon>Metazoa</taxon>
        <taxon>Ecdysozoa</taxon>
        <taxon>Arthropoda</taxon>
        <taxon>Hexapoda</taxon>
        <taxon>Insecta</taxon>
        <taxon>Pterygota</taxon>
        <taxon>Neoptera</taxon>
        <taxon>Paraneoptera</taxon>
        <taxon>Hemiptera</taxon>
        <taxon>Heteroptera</taxon>
        <taxon>Panheteroptera</taxon>
        <taxon>Nepomorpha</taxon>
        <taxon>Nepidae</taxon>
        <taxon>Ranatrinae</taxon>
        <taxon>Ranatra</taxon>
    </lineage>
</organism>
<sequence>MANAGGGTLKGVRDLSSFSKNGPVALDDNEGRLVVNGRAVGEDGRPFFFTENPYKMESEHLPRRACDQRTIVAVATGPPRAVRGLWRARLDCWSVVTKRQSRDLIGGDGSFQGYSGWGGQTKVTPTWSQVPAALPPEYESTPQRIVVEPGQTAVLPCRVRNLSDKVWVKYRVSGAETSNRNHSVGCREPLCCENTQLRFGNGFSICFSIYRAASQGPHFLTSELTGSLLKKRVGLQEFLYEKVYLPLSVAACSELVGPSRFRLIGMFMTYDSDSSAEDGD</sequence>
<gene>
    <name evidence="1" type="ORF">AAG570_003919</name>
</gene>
<keyword evidence="2" id="KW-1185">Reference proteome</keyword>
<dbReference type="Proteomes" id="UP001558652">
    <property type="component" value="Unassembled WGS sequence"/>
</dbReference>
<reference evidence="1 2" key="1">
    <citation type="submission" date="2024-07" db="EMBL/GenBank/DDBJ databases">
        <title>Chromosome-level genome assembly of the water stick insect Ranatra chinensis (Heteroptera: Nepidae).</title>
        <authorList>
            <person name="Liu X."/>
        </authorList>
    </citation>
    <scope>NUCLEOTIDE SEQUENCE [LARGE SCALE GENOMIC DNA]</scope>
    <source>
        <strain evidence="1">Cailab_2021Rc</strain>
        <tissue evidence="1">Muscle</tissue>
    </source>
</reference>
<comment type="caution">
    <text evidence="1">The sequence shown here is derived from an EMBL/GenBank/DDBJ whole genome shotgun (WGS) entry which is preliminary data.</text>
</comment>
<name>A0ABD0YKF1_9HEMI</name>
<dbReference type="EMBL" id="JBFDAA010000015">
    <property type="protein sequence ID" value="KAL1117604.1"/>
    <property type="molecule type" value="Genomic_DNA"/>
</dbReference>
<dbReference type="AlphaFoldDB" id="A0ABD0YKF1"/>
<accession>A0ABD0YKF1</accession>
<proteinExistence type="predicted"/>
<protein>
    <recommendedName>
        <fullName evidence="3">Ig-like domain-containing protein</fullName>
    </recommendedName>
</protein>
<evidence type="ECO:0008006" key="3">
    <source>
        <dbReference type="Google" id="ProtNLM"/>
    </source>
</evidence>